<evidence type="ECO:0000313" key="2">
    <source>
        <dbReference type="EMBL" id="KAF8572446.1"/>
    </source>
</evidence>
<feature type="domain" description="BRCT" evidence="1">
    <location>
        <begin position="33"/>
        <end position="125"/>
    </location>
</feature>
<name>A0A8T0DYM2_9TREM</name>
<dbReference type="SUPFAM" id="SSF52113">
    <property type="entry name" value="BRCT domain"/>
    <property type="match status" value="1"/>
</dbReference>
<feature type="non-terminal residue" evidence="2">
    <location>
        <position position="1"/>
    </location>
</feature>
<organism evidence="2 3">
    <name type="scientific">Paragonimus westermani</name>
    <dbReference type="NCBI Taxonomy" id="34504"/>
    <lineage>
        <taxon>Eukaryota</taxon>
        <taxon>Metazoa</taxon>
        <taxon>Spiralia</taxon>
        <taxon>Lophotrochozoa</taxon>
        <taxon>Platyhelminthes</taxon>
        <taxon>Trematoda</taxon>
        <taxon>Digenea</taxon>
        <taxon>Plagiorchiida</taxon>
        <taxon>Troglotremata</taxon>
        <taxon>Troglotrematidae</taxon>
        <taxon>Paragonimus</taxon>
    </lineage>
</organism>
<dbReference type="EMBL" id="JTDF01000031">
    <property type="protein sequence ID" value="KAF8572446.1"/>
    <property type="molecule type" value="Genomic_DNA"/>
</dbReference>
<gene>
    <name evidence="2" type="ORF">P879_00763</name>
</gene>
<dbReference type="Pfam" id="PF16589">
    <property type="entry name" value="BRCT_2"/>
    <property type="match status" value="1"/>
</dbReference>
<proteinExistence type="predicted"/>
<dbReference type="OrthoDB" id="25840at2759"/>
<dbReference type="PANTHER" id="PTHR11370">
    <property type="entry name" value="DNA-REPAIR PROTEIN XRCC1"/>
    <property type="match status" value="1"/>
</dbReference>
<dbReference type="GO" id="GO:0006284">
    <property type="term" value="P:base-excision repair"/>
    <property type="evidence" value="ECO:0007669"/>
    <property type="project" value="TreeGrafter"/>
</dbReference>
<dbReference type="Gene3D" id="3.40.50.10190">
    <property type="entry name" value="BRCT domain"/>
    <property type="match status" value="1"/>
</dbReference>
<keyword evidence="3" id="KW-1185">Reference proteome</keyword>
<reference evidence="2 3" key="1">
    <citation type="submission" date="2019-07" db="EMBL/GenBank/DDBJ databases">
        <title>Annotation for the trematode Paragonimus westermani.</title>
        <authorList>
            <person name="Choi Y.-J."/>
        </authorList>
    </citation>
    <scope>NUCLEOTIDE SEQUENCE [LARGE SCALE GENOMIC DNA]</scope>
    <source>
        <strain evidence="2">180907_Pwestermani</strain>
    </source>
</reference>
<protein>
    <recommendedName>
        <fullName evidence="1">BRCT domain-containing protein</fullName>
    </recommendedName>
</protein>
<accession>A0A8T0DYM2</accession>
<dbReference type="InterPro" id="IPR036420">
    <property type="entry name" value="BRCT_dom_sf"/>
</dbReference>
<sequence length="127" mass="14306">VLSPSVGVNQSDPPSVIDCEVGGGDALTESLSFLPNMFDGKHFFVHVKNIPEDQERLIRRLIVAFSGNLHPYMHPDVQFVVTCSPWNEEFDNALNDNASLVFVRPDWIFACDQQAKWVPFQKYLVVG</sequence>
<dbReference type="PROSITE" id="PS50172">
    <property type="entry name" value="BRCT"/>
    <property type="match status" value="1"/>
</dbReference>
<evidence type="ECO:0000259" key="1">
    <source>
        <dbReference type="PROSITE" id="PS50172"/>
    </source>
</evidence>
<dbReference type="PANTHER" id="PTHR11370:SF5">
    <property type="entry name" value="DNA REPAIR PROTEIN XRCC1"/>
    <property type="match status" value="1"/>
</dbReference>
<evidence type="ECO:0000313" key="3">
    <source>
        <dbReference type="Proteomes" id="UP000699462"/>
    </source>
</evidence>
<dbReference type="InterPro" id="IPR001357">
    <property type="entry name" value="BRCT_dom"/>
</dbReference>
<comment type="caution">
    <text evidence="2">The sequence shown here is derived from an EMBL/GenBank/DDBJ whole genome shotgun (WGS) entry which is preliminary data.</text>
</comment>
<dbReference type="Proteomes" id="UP000699462">
    <property type="component" value="Unassembled WGS sequence"/>
</dbReference>
<dbReference type="GO" id="GO:0005634">
    <property type="term" value="C:nucleus"/>
    <property type="evidence" value="ECO:0007669"/>
    <property type="project" value="TreeGrafter"/>
</dbReference>
<dbReference type="AlphaFoldDB" id="A0A8T0DYM2"/>